<dbReference type="eggNOG" id="COG0518">
    <property type="taxonomic scope" value="Bacteria"/>
</dbReference>
<dbReference type="CDD" id="cd01741">
    <property type="entry name" value="GATase1_1"/>
    <property type="match status" value="1"/>
</dbReference>
<sequence length="224" mass="26134">MKALAIRHVLAEHLGMMERSLRNLGFKVEYLDTAKGETLKEPLEEYSLLVVLGGYMGAYEENLYPFLSYEFRLMEQALKLNIPILGICLGAQMLAKVLGARVFKGDRGKEIGWMDVFKVGEHKLFQEFPNTLKVFQWHGDTFELPKGAVRVYASERYENQAFVYGKAVGLQFHIEVDQDMVKEWAELYHDELQEEKIGEDMLRVEDWAYEQNYRLIESLIRRLI</sequence>
<evidence type="ECO:0000313" key="3">
    <source>
        <dbReference type="Proteomes" id="UP000018914"/>
    </source>
</evidence>
<dbReference type="Pfam" id="PF00117">
    <property type="entry name" value="GATase"/>
    <property type="match status" value="1"/>
</dbReference>
<dbReference type="GO" id="GO:0005829">
    <property type="term" value="C:cytosol"/>
    <property type="evidence" value="ECO:0007669"/>
    <property type="project" value="TreeGrafter"/>
</dbReference>
<dbReference type="Gene3D" id="3.40.50.880">
    <property type="match status" value="1"/>
</dbReference>
<proteinExistence type="predicted"/>
<dbReference type="RefSeq" id="WP_025306538.1">
    <property type="nucleotide sequence ID" value="NZ_CP007028.1"/>
</dbReference>
<dbReference type="InterPro" id="IPR017926">
    <property type="entry name" value="GATASE"/>
</dbReference>
<dbReference type="Proteomes" id="UP000018914">
    <property type="component" value="Chromosome"/>
</dbReference>
<keyword evidence="2" id="KW-0808">Transferase</keyword>
<organism evidence="3">
    <name type="scientific">Thermocrinis ruber</name>
    <dbReference type="NCBI Taxonomy" id="75906"/>
    <lineage>
        <taxon>Bacteria</taxon>
        <taxon>Pseudomonadati</taxon>
        <taxon>Aquificota</taxon>
        <taxon>Aquificia</taxon>
        <taxon>Aquificales</taxon>
        <taxon>Aquificaceae</taxon>
        <taxon>Thermocrinis</taxon>
    </lineage>
</organism>
<gene>
    <name evidence="2" type="ORF">THERU_07045</name>
</gene>
<dbReference type="EMBL" id="CP007028">
    <property type="protein sequence ID" value="AHE96465.1"/>
    <property type="molecule type" value="Genomic_DNA"/>
</dbReference>
<dbReference type="FunFam" id="3.40.50.880:FF:000033">
    <property type="entry name" value="Glutamine amidotransferase class-I"/>
    <property type="match status" value="1"/>
</dbReference>
<keyword evidence="3" id="KW-1185">Reference proteome</keyword>
<keyword evidence="2" id="KW-0315">Glutamine amidotransferase</keyword>
<dbReference type="STRING" id="75906.THERU_07045"/>
<dbReference type="HOGENOM" id="CLU_054974_3_1_0"/>
<dbReference type="AlphaFoldDB" id="W0DHU9"/>
<dbReference type="SUPFAM" id="SSF52317">
    <property type="entry name" value="Class I glutamine amidotransferase-like"/>
    <property type="match status" value="1"/>
</dbReference>
<dbReference type="KEGG" id="trd:THERU_07045"/>
<reference evidence="2 3" key="1">
    <citation type="submission" date="2013-12" db="EMBL/GenBank/DDBJ databases">
        <authorList>
            <consortium name="DOE Joint Genome Institute"/>
            <person name="Eisen J."/>
            <person name="Huntemann M."/>
            <person name="Han J."/>
            <person name="Chen A."/>
            <person name="Kyrpides N."/>
            <person name="Mavromatis K."/>
            <person name="Markowitz V."/>
            <person name="Palaniappan K."/>
            <person name="Ivanova N."/>
            <person name="Schaumberg A."/>
            <person name="Pati A."/>
            <person name="Liolios K."/>
            <person name="Nordberg H.P."/>
            <person name="Cantor M.N."/>
            <person name="Hua S.X."/>
            <person name="Woyke T."/>
        </authorList>
    </citation>
    <scope>NUCLEOTIDE SEQUENCE [LARGE SCALE GENOMIC DNA]</scope>
    <source>
        <strain evidence="2 3">DSM 23557</strain>
    </source>
</reference>
<evidence type="ECO:0000259" key="1">
    <source>
        <dbReference type="Pfam" id="PF00117"/>
    </source>
</evidence>
<dbReference type="PROSITE" id="PS51273">
    <property type="entry name" value="GATASE_TYPE_1"/>
    <property type="match status" value="1"/>
</dbReference>
<evidence type="ECO:0000313" key="2">
    <source>
        <dbReference type="EMBL" id="AHE96465.1"/>
    </source>
</evidence>
<dbReference type="GO" id="GO:0016740">
    <property type="term" value="F:transferase activity"/>
    <property type="evidence" value="ECO:0007669"/>
    <property type="project" value="UniProtKB-KW"/>
</dbReference>
<feature type="domain" description="Glutamine amidotransferase" evidence="1">
    <location>
        <begin position="17"/>
        <end position="177"/>
    </location>
</feature>
<dbReference type="OrthoDB" id="9813383at2"/>
<dbReference type="PANTHER" id="PTHR42695">
    <property type="entry name" value="GLUTAMINE AMIDOTRANSFERASE YLR126C-RELATED"/>
    <property type="match status" value="1"/>
</dbReference>
<dbReference type="PANTHER" id="PTHR42695:SF5">
    <property type="entry name" value="GLUTAMINE AMIDOTRANSFERASE YLR126C-RELATED"/>
    <property type="match status" value="1"/>
</dbReference>
<accession>W0DHU9</accession>
<dbReference type="PATRIC" id="fig|75906.3.peg.1366"/>
<name>W0DHU9_9AQUI</name>
<dbReference type="InterPro" id="IPR029062">
    <property type="entry name" value="Class_I_gatase-like"/>
</dbReference>
<protein>
    <submittedName>
        <fullName evidence="2">Glutamine amidotransferase</fullName>
    </submittedName>
</protein>
<dbReference type="InterPro" id="IPR044992">
    <property type="entry name" value="ChyE-like"/>
</dbReference>